<dbReference type="Proteomes" id="UP000193411">
    <property type="component" value="Unassembled WGS sequence"/>
</dbReference>
<dbReference type="InterPro" id="IPR051733">
    <property type="entry name" value="WD_repeat_DCAF13/WDSOF1"/>
</dbReference>
<evidence type="ECO:0000256" key="5">
    <source>
        <dbReference type="ARBA" id="ARBA00023242"/>
    </source>
</evidence>
<dbReference type="GO" id="GO:0032040">
    <property type="term" value="C:small-subunit processome"/>
    <property type="evidence" value="ECO:0007669"/>
    <property type="project" value="TreeGrafter"/>
</dbReference>
<dbReference type="InterPro" id="IPR001680">
    <property type="entry name" value="WD40_rpt"/>
</dbReference>
<evidence type="ECO:0000256" key="3">
    <source>
        <dbReference type="ARBA" id="ARBA00022574"/>
    </source>
</evidence>
<sequence length="445" mass="50283">MKVKTISRNATDHTRERAGDVFKLSRNLDPTLHPFAKGREYVRAVNSAKIERMMAKPFVGALSGHHDGVYAMAKHPTILDRLYSGAADGEVRIWSLSQRKSTHVIAGAHRGIVKGLAAVPESNMVLSVGMDRVVKLWSTDSANLASPVSTWQGKYAFNAVDHHRTEKKFATAGFAVDLFDHERDFPIQTFSWGTDSVGSIRFNPAETNVFASTSTDRAVILYDTRMANPLRKLVLSLTSNNLCWNPMEPFQFAVANEDHNTYIFDMRHMERATNILKDHVSAVLDVDYSPTGNEIVTGAYDKTLRVYDVRQGHSRDVYHTKRMQRLWCVRFSMDAKYVLSGSDDGNIRLWKSNASDTSAIRSAREKAAVQANEAVKEKYMHLPGVRKIAKHRLVPKAIKNASNLKKIMLDARKQKDENVRKNTKNPDQARPRIPERDKHVLGWQE</sequence>
<feature type="repeat" description="WD" evidence="7">
    <location>
        <begin position="276"/>
        <end position="317"/>
    </location>
</feature>
<dbReference type="Pfam" id="PF00400">
    <property type="entry name" value="WD40"/>
    <property type="match status" value="4"/>
</dbReference>
<dbReference type="InterPro" id="IPR036322">
    <property type="entry name" value="WD40_repeat_dom_sf"/>
</dbReference>
<reference evidence="10 11" key="1">
    <citation type="submission" date="2016-07" db="EMBL/GenBank/DDBJ databases">
        <title>Pervasive Adenine N6-methylation of Active Genes in Fungi.</title>
        <authorList>
            <consortium name="DOE Joint Genome Institute"/>
            <person name="Mondo S.J."/>
            <person name="Dannebaum R.O."/>
            <person name="Kuo R.C."/>
            <person name="Labutti K."/>
            <person name="Haridas S."/>
            <person name="Kuo A."/>
            <person name="Salamov A."/>
            <person name="Ahrendt S.R."/>
            <person name="Lipzen A."/>
            <person name="Sullivan W."/>
            <person name="Andreopoulos W.B."/>
            <person name="Clum A."/>
            <person name="Lindquist E."/>
            <person name="Daum C."/>
            <person name="Ramamoorthy G.K."/>
            <person name="Gryganskyi A."/>
            <person name="Culley D."/>
            <person name="Magnuson J.K."/>
            <person name="James T.Y."/>
            <person name="O'Malley M.A."/>
            <person name="Stajich J.E."/>
            <person name="Spatafora J.W."/>
            <person name="Visel A."/>
            <person name="Grigoriev I.V."/>
        </authorList>
    </citation>
    <scope>NUCLEOTIDE SEQUENCE [LARGE SCALE GENOMIC DNA]</scope>
    <source>
        <strain evidence="10 11">PL171</strain>
    </source>
</reference>
<dbReference type="PANTHER" id="PTHR22851:SF0">
    <property type="entry name" value="DDB1- AND CUL4-ASSOCIATED FACTOR 13"/>
    <property type="match status" value="1"/>
</dbReference>
<evidence type="ECO:0000256" key="1">
    <source>
        <dbReference type="ARBA" id="ARBA00004604"/>
    </source>
</evidence>
<name>A0A1Y2HEP0_9FUNG</name>
<dbReference type="STRING" id="765915.A0A1Y2HEP0"/>
<evidence type="ECO:0000256" key="8">
    <source>
        <dbReference type="SAM" id="MobiDB-lite"/>
    </source>
</evidence>
<feature type="domain" description="Sof1-like protein" evidence="9">
    <location>
        <begin position="352"/>
        <end position="440"/>
    </location>
</feature>
<evidence type="ECO:0000259" key="9">
    <source>
        <dbReference type="Pfam" id="PF04158"/>
    </source>
</evidence>
<dbReference type="SUPFAM" id="SSF50978">
    <property type="entry name" value="WD40 repeat-like"/>
    <property type="match status" value="1"/>
</dbReference>
<keyword evidence="4" id="KW-0677">Repeat</keyword>
<comment type="similarity">
    <text evidence="2">Belongs to the WD repeat DCAF13/WDSOF1 family.</text>
</comment>
<feature type="repeat" description="WD" evidence="7">
    <location>
        <begin position="106"/>
        <end position="147"/>
    </location>
</feature>
<dbReference type="OrthoDB" id="10249065at2759"/>
<dbReference type="InterPro" id="IPR015943">
    <property type="entry name" value="WD40/YVTN_repeat-like_dom_sf"/>
</dbReference>
<accession>A0A1Y2HEP0</accession>
<evidence type="ECO:0000256" key="2">
    <source>
        <dbReference type="ARBA" id="ARBA00005649"/>
    </source>
</evidence>
<evidence type="ECO:0000313" key="10">
    <source>
        <dbReference type="EMBL" id="ORZ33050.1"/>
    </source>
</evidence>
<dbReference type="InterPro" id="IPR007287">
    <property type="entry name" value="Sof1"/>
</dbReference>
<evidence type="ECO:0000256" key="6">
    <source>
        <dbReference type="ARBA" id="ARBA00023274"/>
    </source>
</evidence>
<comment type="caution">
    <text evidence="10">The sequence shown here is derived from an EMBL/GenBank/DDBJ whole genome shotgun (WGS) entry which is preliminary data.</text>
</comment>
<proteinExistence type="inferred from homology"/>
<keyword evidence="11" id="KW-1185">Reference proteome</keyword>
<feature type="repeat" description="WD" evidence="7">
    <location>
        <begin position="319"/>
        <end position="360"/>
    </location>
</feature>
<dbReference type="SMART" id="SM00320">
    <property type="entry name" value="WD40"/>
    <property type="match status" value="6"/>
</dbReference>
<feature type="repeat" description="WD" evidence="7">
    <location>
        <begin position="62"/>
        <end position="104"/>
    </location>
</feature>
<keyword evidence="3 7" id="KW-0853">WD repeat</keyword>
<dbReference type="Pfam" id="PF04158">
    <property type="entry name" value="Sof1"/>
    <property type="match status" value="1"/>
</dbReference>
<dbReference type="GO" id="GO:0000462">
    <property type="term" value="P:maturation of SSU-rRNA from tricistronic rRNA transcript (SSU-rRNA, 5.8S rRNA, LSU-rRNA)"/>
    <property type="evidence" value="ECO:0007669"/>
    <property type="project" value="TreeGrafter"/>
</dbReference>
<dbReference type="PRINTS" id="PR00320">
    <property type="entry name" value="GPROTEINBRPT"/>
</dbReference>
<dbReference type="InterPro" id="IPR020472">
    <property type="entry name" value="WD40_PAC1"/>
</dbReference>
<organism evidence="10 11">
    <name type="scientific">Catenaria anguillulae PL171</name>
    <dbReference type="NCBI Taxonomy" id="765915"/>
    <lineage>
        <taxon>Eukaryota</taxon>
        <taxon>Fungi</taxon>
        <taxon>Fungi incertae sedis</taxon>
        <taxon>Blastocladiomycota</taxon>
        <taxon>Blastocladiomycetes</taxon>
        <taxon>Blastocladiales</taxon>
        <taxon>Catenariaceae</taxon>
        <taxon>Catenaria</taxon>
    </lineage>
</organism>
<dbReference type="EMBL" id="MCFL01000039">
    <property type="protein sequence ID" value="ORZ33050.1"/>
    <property type="molecule type" value="Genomic_DNA"/>
</dbReference>
<dbReference type="Gene3D" id="2.130.10.10">
    <property type="entry name" value="YVTN repeat-like/Quinoprotein amine dehydrogenase"/>
    <property type="match status" value="2"/>
</dbReference>
<evidence type="ECO:0000256" key="7">
    <source>
        <dbReference type="PROSITE-ProRule" id="PRU00221"/>
    </source>
</evidence>
<protein>
    <submittedName>
        <fullName evidence="10">WD40-repeat-containing domain protein</fullName>
    </submittedName>
</protein>
<evidence type="ECO:0000256" key="4">
    <source>
        <dbReference type="ARBA" id="ARBA00022737"/>
    </source>
</evidence>
<feature type="region of interest" description="Disordered" evidence="8">
    <location>
        <begin position="412"/>
        <end position="445"/>
    </location>
</feature>
<keyword evidence="6" id="KW-0687">Ribonucleoprotein</keyword>
<gene>
    <name evidence="10" type="ORF">BCR44DRAFT_54364</name>
</gene>
<comment type="subcellular location">
    <subcellularLocation>
        <location evidence="1">Nucleus</location>
        <location evidence="1">Nucleolus</location>
    </subcellularLocation>
</comment>
<dbReference type="PROSITE" id="PS50082">
    <property type="entry name" value="WD_REPEATS_2"/>
    <property type="match status" value="4"/>
</dbReference>
<evidence type="ECO:0000313" key="11">
    <source>
        <dbReference type="Proteomes" id="UP000193411"/>
    </source>
</evidence>
<keyword evidence="5" id="KW-0539">Nucleus</keyword>
<dbReference type="PROSITE" id="PS50294">
    <property type="entry name" value="WD_REPEATS_REGION"/>
    <property type="match status" value="4"/>
</dbReference>
<dbReference type="AlphaFoldDB" id="A0A1Y2HEP0"/>
<dbReference type="PANTHER" id="PTHR22851">
    <property type="entry name" value="U3 SMALL NUCLEOLAR RNA U3 SNORNA ASSOCIATED PROTEIN"/>
    <property type="match status" value="1"/>
</dbReference>
<feature type="compositionally biased region" description="Basic and acidic residues" evidence="8">
    <location>
        <begin position="427"/>
        <end position="445"/>
    </location>
</feature>